<evidence type="ECO:0000313" key="2">
    <source>
        <dbReference type="Proteomes" id="UP000253551"/>
    </source>
</evidence>
<feature type="non-terminal residue" evidence="1">
    <location>
        <position position="1"/>
    </location>
</feature>
<evidence type="ECO:0000313" key="1">
    <source>
        <dbReference type="EMBL" id="RCH77499.1"/>
    </source>
</evidence>
<proteinExistence type="predicted"/>
<sequence>PLMTYFLRASDSISCEFQLCSASATVCKNHPITALFVDSVTIFSCSSAELLGISFLHQTSHHHTCNLRRDFFFLPQQPLAQLYDLSYKRSITIKSSLETLFFPTLRDLLLYLR</sequence>
<dbReference type="AlphaFoldDB" id="A0A367IIK0"/>
<name>A0A367IIK0_RHIST</name>
<comment type="caution">
    <text evidence="1">The sequence shown here is derived from an EMBL/GenBank/DDBJ whole genome shotgun (WGS) entry which is preliminary data.</text>
</comment>
<dbReference type="EMBL" id="PJQM01008025">
    <property type="protein sequence ID" value="RCH77499.1"/>
    <property type="molecule type" value="Genomic_DNA"/>
</dbReference>
<accession>A0A367IIK0</accession>
<organism evidence="1 2">
    <name type="scientific">Rhizopus stolonifer</name>
    <name type="common">Rhizopus nigricans</name>
    <dbReference type="NCBI Taxonomy" id="4846"/>
    <lineage>
        <taxon>Eukaryota</taxon>
        <taxon>Fungi</taxon>
        <taxon>Fungi incertae sedis</taxon>
        <taxon>Mucoromycota</taxon>
        <taxon>Mucoromycotina</taxon>
        <taxon>Mucoromycetes</taxon>
        <taxon>Mucorales</taxon>
        <taxon>Mucorineae</taxon>
        <taxon>Rhizopodaceae</taxon>
        <taxon>Rhizopus</taxon>
    </lineage>
</organism>
<dbReference type="Proteomes" id="UP000253551">
    <property type="component" value="Unassembled WGS sequence"/>
</dbReference>
<feature type="non-terminal residue" evidence="1">
    <location>
        <position position="113"/>
    </location>
</feature>
<protein>
    <submittedName>
        <fullName evidence="1">Uncharacterized protein</fullName>
    </submittedName>
</protein>
<reference evidence="1 2" key="1">
    <citation type="journal article" date="2018" name="G3 (Bethesda)">
        <title>Phylogenetic and Phylogenomic Definition of Rhizopus Species.</title>
        <authorList>
            <person name="Gryganskyi A.P."/>
            <person name="Golan J."/>
            <person name="Dolatabadi S."/>
            <person name="Mondo S."/>
            <person name="Robb S."/>
            <person name="Idnurm A."/>
            <person name="Muszewska A."/>
            <person name="Steczkiewicz K."/>
            <person name="Masonjones S."/>
            <person name="Liao H.L."/>
            <person name="Gajdeczka M.T."/>
            <person name="Anike F."/>
            <person name="Vuek A."/>
            <person name="Anishchenko I.M."/>
            <person name="Voigt K."/>
            <person name="de Hoog G.S."/>
            <person name="Smith M.E."/>
            <person name="Heitman J."/>
            <person name="Vilgalys R."/>
            <person name="Stajich J.E."/>
        </authorList>
    </citation>
    <scope>NUCLEOTIDE SEQUENCE [LARGE SCALE GENOMIC DNA]</scope>
    <source>
        <strain evidence="1 2">LSU 92-RS-03</strain>
    </source>
</reference>
<gene>
    <name evidence="1" type="ORF">CU098_001374</name>
</gene>
<keyword evidence="2" id="KW-1185">Reference proteome</keyword>